<accession>A0AAP0AYE5</accession>
<gene>
    <name evidence="2" type="ORF">KSP39_PZI021928</name>
</gene>
<proteinExistence type="predicted"/>
<comment type="caution">
    <text evidence="2">The sequence shown here is derived from an EMBL/GenBank/DDBJ whole genome shotgun (WGS) entry which is preliminary data.</text>
</comment>
<dbReference type="PANTHER" id="PTHR33740">
    <property type="entry name" value="GPI-ANCHORED ADHESIN-LIKE PROTEIN"/>
    <property type="match status" value="1"/>
</dbReference>
<evidence type="ECO:0000313" key="2">
    <source>
        <dbReference type="EMBL" id="KAK8919221.1"/>
    </source>
</evidence>
<dbReference type="PANTHER" id="PTHR33740:SF1">
    <property type="entry name" value="SLH DOMAIN PROTEIN"/>
    <property type="match status" value="1"/>
</dbReference>
<keyword evidence="1" id="KW-1133">Transmembrane helix</keyword>
<keyword evidence="1" id="KW-0472">Membrane</keyword>
<dbReference type="EMBL" id="JBBWWQ010000019">
    <property type="protein sequence ID" value="KAK8919221.1"/>
    <property type="molecule type" value="Genomic_DNA"/>
</dbReference>
<dbReference type="AlphaFoldDB" id="A0AAP0AYE5"/>
<organism evidence="2 3">
    <name type="scientific">Platanthera zijinensis</name>
    <dbReference type="NCBI Taxonomy" id="2320716"/>
    <lineage>
        <taxon>Eukaryota</taxon>
        <taxon>Viridiplantae</taxon>
        <taxon>Streptophyta</taxon>
        <taxon>Embryophyta</taxon>
        <taxon>Tracheophyta</taxon>
        <taxon>Spermatophyta</taxon>
        <taxon>Magnoliopsida</taxon>
        <taxon>Liliopsida</taxon>
        <taxon>Asparagales</taxon>
        <taxon>Orchidaceae</taxon>
        <taxon>Orchidoideae</taxon>
        <taxon>Orchideae</taxon>
        <taxon>Orchidinae</taxon>
        <taxon>Platanthera</taxon>
    </lineage>
</organism>
<evidence type="ECO:0000313" key="3">
    <source>
        <dbReference type="Proteomes" id="UP001418222"/>
    </source>
</evidence>
<name>A0AAP0AYE5_9ASPA</name>
<evidence type="ECO:0000256" key="1">
    <source>
        <dbReference type="SAM" id="Phobius"/>
    </source>
</evidence>
<feature type="transmembrane region" description="Helical" evidence="1">
    <location>
        <begin position="85"/>
        <end position="104"/>
    </location>
</feature>
<reference evidence="2 3" key="1">
    <citation type="journal article" date="2022" name="Nat. Plants">
        <title>Genomes of leafy and leafless Platanthera orchids illuminate the evolution of mycoheterotrophy.</title>
        <authorList>
            <person name="Li M.H."/>
            <person name="Liu K.W."/>
            <person name="Li Z."/>
            <person name="Lu H.C."/>
            <person name="Ye Q.L."/>
            <person name="Zhang D."/>
            <person name="Wang J.Y."/>
            <person name="Li Y.F."/>
            <person name="Zhong Z.M."/>
            <person name="Liu X."/>
            <person name="Yu X."/>
            <person name="Liu D.K."/>
            <person name="Tu X.D."/>
            <person name="Liu B."/>
            <person name="Hao Y."/>
            <person name="Liao X.Y."/>
            <person name="Jiang Y.T."/>
            <person name="Sun W.H."/>
            <person name="Chen J."/>
            <person name="Chen Y.Q."/>
            <person name="Ai Y."/>
            <person name="Zhai J.W."/>
            <person name="Wu S.S."/>
            <person name="Zhou Z."/>
            <person name="Hsiao Y.Y."/>
            <person name="Wu W.L."/>
            <person name="Chen Y.Y."/>
            <person name="Lin Y.F."/>
            <person name="Hsu J.L."/>
            <person name="Li C.Y."/>
            <person name="Wang Z.W."/>
            <person name="Zhao X."/>
            <person name="Zhong W.Y."/>
            <person name="Ma X.K."/>
            <person name="Ma L."/>
            <person name="Huang J."/>
            <person name="Chen G.Z."/>
            <person name="Huang M.Z."/>
            <person name="Huang L."/>
            <person name="Peng D.H."/>
            <person name="Luo Y.B."/>
            <person name="Zou S.Q."/>
            <person name="Chen S.P."/>
            <person name="Lan S."/>
            <person name="Tsai W.C."/>
            <person name="Van de Peer Y."/>
            <person name="Liu Z.J."/>
        </authorList>
    </citation>
    <scope>NUCLEOTIDE SEQUENCE [LARGE SCALE GENOMIC DNA]</scope>
    <source>
        <strain evidence="2">Lor287</strain>
    </source>
</reference>
<protein>
    <submittedName>
        <fullName evidence="2">Uncharacterized protein</fullName>
    </submittedName>
</protein>
<dbReference type="Proteomes" id="UP001418222">
    <property type="component" value="Unassembled WGS sequence"/>
</dbReference>
<sequence length="482" mass="54622">MGSSAYFNSSSLLPCELRPRSPMILSPWKHSQTCRLSRNRSFVRSSAGRLEASWIHLDGSSDEDGYGGWSVHNVDAPNRNVFPRLVLTGIGTSLVAILLAAVAYCSYSRKVSAFGENKRIVVTVPADPTQLEALNALKKLKIIEYDAGADDLCTKREYARWLVKANSMLERRAKHRIIPMSLIPGSVVLAFDDVNIDDPDFWCIQALGEAGIISSRISSSKFSSLSDMAKSNDERFYFFPDNLVTRIDLLNWRALLEYSNFSELKEKISQTKLHLLDLSASKLDAYPQLLMDLMSGDGSIARRTFGNTRRLQPEKPITKAQAAVALSSGRMAEAIRSELSRLETEELSKLSEMEEIRVELIHGGATKHWEEKLREVKKLAHQAERYLESALFDFEMERAAEEERFTDFMKEKADLDCQRQMLFNFKKGVDKMCEKLAHEEVVFTDKKQKVTTMLKDLCEERDAVSEAKSVLEIEKEALQILR</sequence>
<keyword evidence="1" id="KW-0812">Transmembrane</keyword>
<keyword evidence="3" id="KW-1185">Reference proteome</keyword>